<protein>
    <submittedName>
        <fullName evidence="1">Uncharacterized protein</fullName>
    </submittedName>
</protein>
<dbReference type="AlphaFoldDB" id="A0A0L8IBR9"/>
<dbReference type="EMBL" id="KQ416137">
    <property type="protein sequence ID" value="KOF98470.1"/>
    <property type="molecule type" value="Genomic_DNA"/>
</dbReference>
<reference evidence="1" key="1">
    <citation type="submission" date="2015-07" db="EMBL/GenBank/DDBJ databases">
        <title>MeaNS - Measles Nucleotide Surveillance Program.</title>
        <authorList>
            <person name="Tran T."/>
            <person name="Druce J."/>
        </authorList>
    </citation>
    <scope>NUCLEOTIDE SEQUENCE</scope>
    <source>
        <strain evidence="1">UCB-OBI-ISO-001</strain>
        <tissue evidence="1">Gonad</tissue>
    </source>
</reference>
<name>A0A0L8IBR9_OCTBM</name>
<proteinExistence type="predicted"/>
<evidence type="ECO:0000313" key="1">
    <source>
        <dbReference type="EMBL" id="KOF98470.1"/>
    </source>
</evidence>
<gene>
    <name evidence="1" type="ORF">OCBIM_22025093mg</name>
</gene>
<organism evidence="1">
    <name type="scientific">Octopus bimaculoides</name>
    <name type="common">California two-spotted octopus</name>
    <dbReference type="NCBI Taxonomy" id="37653"/>
    <lineage>
        <taxon>Eukaryota</taxon>
        <taxon>Metazoa</taxon>
        <taxon>Spiralia</taxon>
        <taxon>Lophotrochozoa</taxon>
        <taxon>Mollusca</taxon>
        <taxon>Cephalopoda</taxon>
        <taxon>Coleoidea</taxon>
        <taxon>Octopodiformes</taxon>
        <taxon>Octopoda</taxon>
        <taxon>Incirrata</taxon>
        <taxon>Octopodidae</taxon>
        <taxon>Octopus</taxon>
    </lineage>
</organism>
<accession>A0A0L8IBR9</accession>
<sequence length="88" mass="9659">MNIPKCLIGLTTSDSRGWLWPSAFTAITLKKYSVPSIKLLHVYVVCLGSTTAAFDHVVLEAVLYSIKYPVIGVPPSFSDCFHSRSAEL</sequence>